<dbReference type="RefSeq" id="WP_140003591.1">
    <property type="nucleotide sequence ID" value="NZ_CP040946.1"/>
</dbReference>
<dbReference type="PANTHER" id="PTHR24221">
    <property type="entry name" value="ATP-BINDING CASSETTE SUB-FAMILY B"/>
    <property type="match status" value="1"/>
</dbReference>
<dbReference type="KEGG" id="mmec:FIU01_06800"/>
<dbReference type="PANTHER" id="PTHR24221:SF233">
    <property type="entry name" value="ATP-BINDING_PERMEASE FUSION ABC TRANSPORTER-RELATED"/>
    <property type="match status" value="1"/>
</dbReference>
<feature type="transmembrane region" description="Helical" evidence="8">
    <location>
        <begin position="152"/>
        <end position="171"/>
    </location>
</feature>
<feature type="transmembrane region" description="Helical" evidence="8">
    <location>
        <begin position="263"/>
        <end position="285"/>
    </location>
</feature>
<dbReference type="PROSITE" id="PS00211">
    <property type="entry name" value="ABC_TRANSPORTER_1"/>
    <property type="match status" value="1"/>
</dbReference>
<keyword evidence="12" id="KW-1185">Reference proteome</keyword>
<comment type="subcellular location">
    <subcellularLocation>
        <location evidence="1">Cell membrane</location>
        <topology evidence="1">Multi-pass membrane protein</topology>
    </subcellularLocation>
</comment>
<dbReference type="CDD" id="cd07346">
    <property type="entry name" value="ABC_6TM_exporters"/>
    <property type="match status" value="1"/>
</dbReference>
<accession>A0A5B8CSR5</accession>
<keyword evidence="4" id="KW-0547">Nucleotide-binding</keyword>
<dbReference type="SUPFAM" id="SSF90123">
    <property type="entry name" value="ABC transporter transmembrane region"/>
    <property type="match status" value="1"/>
</dbReference>
<dbReference type="PROSITE" id="PS50893">
    <property type="entry name" value="ABC_TRANSPORTER_2"/>
    <property type="match status" value="1"/>
</dbReference>
<dbReference type="GO" id="GO:0140359">
    <property type="term" value="F:ABC-type transporter activity"/>
    <property type="evidence" value="ECO:0007669"/>
    <property type="project" value="InterPro"/>
</dbReference>
<dbReference type="InterPro" id="IPR036640">
    <property type="entry name" value="ABC1_TM_sf"/>
</dbReference>
<keyword evidence="6 8" id="KW-1133">Transmembrane helix</keyword>
<keyword evidence="3 8" id="KW-0812">Transmembrane</keyword>
<evidence type="ECO:0000256" key="5">
    <source>
        <dbReference type="ARBA" id="ARBA00022840"/>
    </source>
</evidence>
<dbReference type="SUPFAM" id="SSF52540">
    <property type="entry name" value="P-loop containing nucleoside triphosphate hydrolases"/>
    <property type="match status" value="1"/>
</dbReference>
<dbReference type="PROSITE" id="PS50929">
    <property type="entry name" value="ABC_TM1F"/>
    <property type="match status" value="1"/>
</dbReference>
<evidence type="ECO:0000256" key="7">
    <source>
        <dbReference type="ARBA" id="ARBA00023136"/>
    </source>
</evidence>
<dbReference type="GO" id="GO:0016887">
    <property type="term" value="F:ATP hydrolysis activity"/>
    <property type="evidence" value="ECO:0007669"/>
    <property type="project" value="InterPro"/>
</dbReference>
<reference evidence="12" key="1">
    <citation type="journal article" date="2019" name="ISME J.">
        <title>Evolution in action: habitat transition from sediment to the pelagial leads to genome streamlining in Methylophilaceae.</title>
        <authorList>
            <person name="Salcher M."/>
            <person name="Schaefle D."/>
            <person name="Kaspar M."/>
            <person name="Neuenschwander S.M."/>
            <person name="Ghai R."/>
        </authorList>
    </citation>
    <scope>NUCLEOTIDE SEQUENCE [LARGE SCALE GENOMIC DNA]</scope>
    <source>
        <strain evidence="12">MMS-M-51</strain>
    </source>
</reference>
<dbReference type="GO" id="GO:0005886">
    <property type="term" value="C:plasma membrane"/>
    <property type="evidence" value="ECO:0007669"/>
    <property type="project" value="UniProtKB-SubCell"/>
</dbReference>
<keyword evidence="7 8" id="KW-0472">Membrane</keyword>
<dbReference type="InterPro" id="IPR039421">
    <property type="entry name" value="Type_1_exporter"/>
</dbReference>
<feature type="transmembrane region" description="Helical" evidence="8">
    <location>
        <begin position="66"/>
        <end position="93"/>
    </location>
</feature>
<keyword evidence="5 11" id="KW-0067">ATP-binding</keyword>
<dbReference type="Pfam" id="PF00005">
    <property type="entry name" value="ABC_tran"/>
    <property type="match status" value="1"/>
</dbReference>
<evidence type="ECO:0000259" key="9">
    <source>
        <dbReference type="PROSITE" id="PS50893"/>
    </source>
</evidence>
<dbReference type="EMBL" id="CP040946">
    <property type="protein sequence ID" value="QDC44259.1"/>
    <property type="molecule type" value="Genomic_DNA"/>
</dbReference>
<feature type="transmembrane region" description="Helical" evidence="8">
    <location>
        <begin position="177"/>
        <end position="195"/>
    </location>
</feature>
<keyword evidence="2" id="KW-1003">Cell membrane</keyword>
<evidence type="ECO:0000259" key="10">
    <source>
        <dbReference type="PROSITE" id="PS50929"/>
    </source>
</evidence>
<evidence type="ECO:0000256" key="4">
    <source>
        <dbReference type="ARBA" id="ARBA00022741"/>
    </source>
</evidence>
<feature type="transmembrane region" description="Helical" evidence="8">
    <location>
        <begin position="20"/>
        <end position="43"/>
    </location>
</feature>
<proteinExistence type="predicted"/>
<organism evidence="11 12">
    <name type="scientific">Methylophilus medardicus</name>
    <dbReference type="NCBI Taxonomy" id="2588534"/>
    <lineage>
        <taxon>Bacteria</taxon>
        <taxon>Pseudomonadati</taxon>
        <taxon>Pseudomonadota</taxon>
        <taxon>Betaproteobacteria</taxon>
        <taxon>Nitrosomonadales</taxon>
        <taxon>Methylophilaceae</taxon>
        <taxon>Methylophilus</taxon>
    </lineage>
</organism>
<dbReference type="Gene3D" id="3.40.50.300">
    <property type="entry name" value="P-loop containing nucleotide triphosphate hydrolases"/>
    <property type="match status" value="1"/>
</dbReference>
<sequence length="591" mass="65392">MLTLTHLWQQLRQHSRRLWLGQSLAFFGATVAVPIPLLMPLLVDEVLLHQPGKLTQLMTWLLPADWLGPIAIILVVTLLTMSLRLSSVLLGVATTRIFVGLSKQVTLRVRQTLLDKLARIRMQVYESLGAGQITARLLTDIETLDKFLGETIAKVLVAILSVIGVAVVLLWMHWQLALIILLLNPFVIGLTMVLGKKVKLWKQRENSAFEVLSQSVSETLEVMQQLRASNSDKRFLDKAKQAAESVRVAATASGWKSDALSRLSFGVFLFGFEIFRAVAMLMVVFSDLSVGQMIAVFGYLWFMMGPVQELLSVQVSFYAAKAALGRINQVLAADEEPHYPAQVDGFHAHSPATIRLQQVTFAYAEGSPILEDVSLNIAPGEQVALVGVSGAGKSTLVQLLLGLYAPTKGQILFNGQAIEQLGYAQVREHLGVVLQQPMLFNDSVRQNLTMDQPYNDAALWHALEVAQLSQFVRDLPQGLDTQLGRSGVRLSGGQRQRLAIARMMLKQPQVVILDEATSMLDTHTEALLHRAMRTFLRGRTTIIIAHRLSAVKEADRVLVFDGGRIIEEGQHDTLVKQNGSVYQRLYGSQTA</sequence>
<dbReference type="InterPro" id="IPR003593">
    <property type="entry name" value="AAA+_ATPase"/>
</dbReference>
<dbReference type="InterPro" id="IPR027417">
    <property type="entry name" value="P-loop_NTPase"/>
</dbReference>
<dbReference type="SMART" id="SM00382">
    <property type="entry name" value="AAA"/>
    <property type="match status" value="1"/>
</dbReference>
<evidence type="ECO:0000256" key="3">
    <source>
        <dbReference type="ARBA" id="ARBA00022692"/>
    </source>
</evidence>
<dbReference type="InterPro" id="IPR017871">
    <property type="entry name" value="ABC_transporter-like_CS"/>
</dbReference>
<evidence type="ECO:0000313" key="11">
    <source>
        <dbReference type="EMBL" id="QDC44259.1"/>
    </source>
</evidence>
<name>A0A5B8CSR5_9PROT</name>
<evidence type="ECO:0000313" key="12">
    <source>
        <dbReference type="Proteomes" id="UP000311008"/>
    </source>
</evidence>
<dbReference type="FunFam" id="3.40.50.300:FF:001492">
    <property type="entry name" value="ABC transporter ATP-binding protein/permease"/>
    <property type="match status" value="1"/>
</dbReference>
<dbReference type="OrthoDB" id="9806127at2"/>
<feature type="domain" description="ABC transmembrane type-1" evidence="10">
    <location>
        <begin position="24"/>
        <end position="319"/>
    </location>
</feature>
<dbReference type="Proteomes" id="UP000311008">
    <property type="component" value="Chromosome"/>
</dbReference>
<dbReference type="AlphaFoldDB" id="A0A5B8CSR5"/>
<dbReference type="GO" id="GO:0005524">
    <property type="term" value="F:ATP binding"/>
    <property type="evidence" value="ECO:0007669"/>
    <property type="project" value="UniProtKB-KW"/>
</dbReference>
<protein>
    <submittedName>
        <fullName evidence="11">ABC transporter ATP-binding protein</fullName>
    </submittedName>
</protein>
<dbReference type="Pfam" id="PF00664">
    <property type="entry name" value="ABC_membrane"/>
    <property type="match status" value="1"/>
</dbReference>
<dbReference type="InterPro" id="IPR003439">
    <property type="entry name" value="ABC_transporter-like_ATP-bd"/>
</dbReference>
<dbReference type="Gene3D" id="1.20.1560.10">
    <property type="entry name" value="ABC transporter type 1, transmembrane domain"/>
    <property type="match status" value="1"/>
</dbReference>
<evidence type="ECO:0000256" key="6">
    <source>
        <dbReference type="ARBA" id="ARBA00022989"/>
    </source>
</evidence>
<evidence type="ECO:0000256" key="2">
    <source>
        <dbReference type="ARBA" id="ARBA00022475"/>
    </source>
</evidence>
<evidence type="ECO:0000256" key="8">
    <source>
        <dbReference type="SAM" id="Phobius"/>
    </source>
</evidence>
<feature type="domain" description="ABC transporter" evidence="9">
    <location>
        <begin position="354"/>
        <end position="587"/>
    </location>
</feature>
<dbReference type="GO" id="GO:0034040">
    <property type="term" value="F:ATPase-coupled lipid transmembrane transporter activity"/>
    <property type="evidence" value="ECO:0007669"/>
    <property type="project" value="TreeGrafter"/>
</dbReference>
<gene>
    <name evidence="11" type="ORF">FIU01_06800</name>
</gene>
<dbReference type="InterPro" id="IPR011527">
    <property type="entry name" value="ABC1_TM_dom"/>
</dbReference>
<evidence type="ECO:0000256" key="1">
    <source>
        <dbReference type="ARBA" id="ARBA00004651"/>
    </source>
</evidence>